<feature type="domain" description="Fungal-type protein kinase" evidence="1">
    <location>
        <begin position="47"/>
        <end position="430"/>
    </location>
</feature>
<dbReference type="HOGENOM" id="CLU_490932_0_0_1"/>
<dbReference type="AlphaFoldDB" id="A0A067SU31"/>
<dbReference type="PANTHER" id="PTHR38248">
    <property type="entry name" value="FUNK1 6"/>
    <property type="match status" value="1"/>
</dbReference>
<evidence type="ECO:0000313" key="3">
    <source>
        <dbReference type="Proteomes" id="UP000027222"/>
    </source>
</evidence>
<accession>A0A067SU31</accession>
<dbReference type="EMBL" id="KL142383">
    <property type="protein sequence ID" value="KDR74425.1"/>
    <property type="molecule type" value="Genomic_DNA"/>
</dbReference>
<dbReference type="PANTHER" id="PTHR38248:SF2">
    <property type="entry name" value="FUNK1 11"/>
    <property type="match status" value="1"/>
</dbReference>
<evidence type="ECO:0000313" key="2">
    <source>
        <dbReference type="EMBL" id="KDR74425.1"/>
    </source>
</evidence>
<dbReference type="OrthoDB" id="3059971at2759"/>
<dbReference type="SUPFAM" id="SSF56112">
    <property type="entry name" value="Protein kinase-like (PK-like)"/>
    <property type="match status" value="1"/>
</dbReference>
<dbReference type="Proteomes" id="UP000027222">
    <property type="component" value="Unassembled WGS sequence"/>
</dbReference>
<evidence type="ECO:0000259" key="1">
    <source>
        <dbReference type="Pfam" id="PF17667"/>
    </source>
</evidence>
<reference evidence="3" key="1">
    <citation type="journal article" date="2014" name="Proc. Natl. Acad. Sci. U.S.A.">
        <title>Extensive sampling of basidiomycete genomes demonstrates inadequacy of the white-rot/brown-rot paradigm for wood decay fungi.</title>
        <authorList>
            <person name="Riley R."/>
            <person name="Salamov A.A."/>
            <person name="Brown D.W."/>
            <person name="Nagy L.G."/>
            <person name="Floudas D."/>
            <person name="Held B.W."/>
            <person name="Levasseur A."/>
            <person name="Lombard V."/>
            <person name="Morin E."/>
            <person name="Otillar R."/>
            <person name="Lindquist E.A."/>
            <person name="Sun H."/>
            <person name="LaButti K.M."/>
            <person name="Schmutz J."/>
            <person name="Jabbour D."/>
            <person name="Luo H."/>
            <person name="Baker S.E."/>
            <person name="Pisabarro A.G."/>
            <person name="Walton J.D."/>
            <person name="Blanchette R.A."/>
            <person name="Henrissat B."/>
            <person name="Martin F."/>
            <person name="Cullen D."/>
            <person name="Hibbett D.S."/>
            <person name="Grigoriev I.V."/>
        </authorList>
    </citation>
    <scope>NUCLEOTIDE SEQUENCE [LARGE SCALE GENOMIC DNA]</scope>
    <source>
        <strain evidence="3">CBS 339.88</strain>
    </source>
</reference>
<dbReference type="InterPro" id="IPR040976">
    <property type="entry name" value="Pkinase_fungal"/>
</dbReference>
<name>A0A067SU31_GALM3</name>
<protein>
    <recommendedName>
        <fullName evidence="1">Fungal-type protein kinase domain-containing protein</fullName>
    </recommendedName>
</protein>
<gene>
    <name evidence="2" type="ORF">GALMADRAFT_584049</name>
</gene>
<dbReference type="STRING" id="685588.A0A067SU31"/>
<dbReference type="Gene3D" id="1.10.510.10">
    <property type="entry name" value="Transferase(Phosphotransferase) domain 1"/>
    <property type="match status" value="1"/>
</dbReference>
<keyword evidence="3" id="KW-1185">Reference proteome</keyword>
<dbReference type="InterPro" id="IPR008266">
    <property type="entry name" value="Tyr_kinase_AS"/>
</dbReference>
<dbReference type="InterPro" id="IPR011009">
    <property type="entry name" value="Kinase-like_dom_sf"/>
</dbReference>
<sequence>MGTDTSDRLGAIQWIDYHTATSMATNRYVVPTRPDCILSLPSLKGVDANVNSAIWWLQIIAAVEIKRCDDDSWVKVVQQLIGYLRRVLCEQTDRRFVFGLTVGLDKVTVWLHDRSGVLGTATSIDIHAQPQKFIQIIAAFAVLPAAKLGFDPSMKLYVSPNCVKPSYLHETADVVKLREKPQDTQWVIELNDGKQFLTVFALSLASAQEMHGLGTIAWVVVPYGHSMNGEEQPDQGQEPTQRQVFVMKQSWRRVDSESEGNLYNAARGTNSTAPEFVGRILLCEDVLYGSDRDDTSTLIRQNLGIDSPTFTVAGTKRSRSEAYIHIDTTEQKEISFIWLRERASEAIARVRTRVLMSTYGWPIDNFASMKELVRGITDAIKGHKHLYENGVLHRDISPGNIIIGWHPGHEITDADSRGCLIDLDHAKEGQKQVVDVILPSAKEVINSDYGDNSDGGNSPEILHQTMVLFVGRNVRNSALRREIKDAELFHPEHLPATIYEQARLIMSQGAASAYVKAALLHALKFRHLVPGNTCSEDVLGWHQVRPCYCLFQREF</sequence>
<dbReference type="GO" id="GO:0004672">
    <property type="term" value="F:protein kinase activity"/>
    <property type="evidence" value="ECO:0007669"/>
    <property type="project" value="InterPro"/>
</dbReference>
<proteinExistence type="predicted"/>
<dbReference type="Pfam" id="PF17667">
    <property type="entry name" value="Pkinase_fungal"/>
    <property type="match status" value="1"/>
</dbReference>
<dbReference type="PROSITE" id="PS00109">
    <property type="entry name" value="PROTEIN_KINASE_TYR"/>
    <property type="match status" value="1"/>
</dbReference>
<organism evidence="2 3">
    <name type="scientific">Galerina marginata (strain CBS 339.88)</name>
    <dbReference type="NCBI Taxonomy" id="685588"/>
    <lineage>
        <taxon>Eukaryota</taxon>
        <taxon>Fungi</taxon>
        <taxon>Dikarya</taxon>
        <taxon>Basidiomycota</taxon>
        <taxon>Agaricomycotina</taxon>
        <taxon>Agaricomycetes</taxon>
        <taxon>Agaricomycetidae</taxon>
        <taxon>Agaricales</taxon>
        <taxon>Agaricineae</taxon>
        <taxon>Strophariaceae</taxon>
        <taxon>Galerina</taxon>
    </lineage>
</organism>